<gene>
    <name evidence="3" type="ORF">GCM10025782_12970</name>
</gene>
<keyword evidence="4" id="KW-1185">Reference proteome</keyword>
<sequence>MPATAVPGNPQLITQSERDVWERLVRQLAAADVVLAGVRLTDRRKDHELDLVALMPGAGFVVIEVKGGSVWRQDGHWLQSRGSGTHTIDPVDQARTNLYALREYVEADPRWRNSSRSRVRWAHCVVLPHSELGEDFATPDCPRWAVHGKGDQDKLGARVRDIPVQQDSRNRPPNEDDVELVLEILRGRRVPAMVDPGAVAEYREGEADRLTTEQATLLKVTRLLNRVEVRGGAGSGKTVLALTQAKEMTRGALNRDGQDHSAKRVALVCYSIGLAEYFKRQVAAAPRKHRPAFVGTFHELGQLWGGPDGSRDNPDFWEVDLPTQMAELADGLDHGHKFDAIIVDEAQDFADLWWTPLMRALRDEETGGLFVYSDENQRIFSRFGQPPVPLVPLVLDHNLRNTKQIAAAFGPLAPMRMRPRGGDGVEVRFVAVGSKDEAVDASDGVAVELVDAGWHPRDIAVITTGSRHPQQIRLAGDTDQRAYWASFWEGDDVFFGHVLGCKGLERRAVVLCVNQDTVTDRSRERLYVGMSRATDLLVVVGLPAVVRDMGGEQVAHELGIERSGAE</sequence>
<organism evidence="3 4">
    <name type="scientific">Pedococcus ginsenosidimutans</name>
    <dbReference type="NCBI Taxonomy" id="490570"/>
    <lineage>
        <taxon>Bacteria</taxon>
        <taxon>Bacillati</taxon>
        <taxon>Actinomycetota</taxon>
        <taxon>Actinomycetes</taxon>
        <taxon>Micrococcales</taxon>
        <taxon>Intrasporangiaceae</taxon>
        <taxon>Pedococcus</taxon>
    </lineage>
</organism>
<feature type="region of interest" description="Disordered" evidence="1">
    <location>
        <begin position="155"/>
        <end position="176"/>
    </location>
</feature>
<proteinExistence type="predicted"/>
<name>A0ABP8XZ45_9MICO</name>
<evidence type="ECO:0000313" key="4">
    <source>
        <dbReference type="Proteomes" id="UP001500556"/>
    </source>
</evidence>
<keyword evidence="3" id="KW-0067">ATP-binding</keyword>
<evidence type="ECO:0000313" key="3">
    <source>
        <dbReference type="EMBL" id="GAA4717265.1"/>
    </source>
</evidence>
<comment type="caution">
    <text evidence="3">The sequence shown here is derived from an EMBL/GenBank/DDBJ whole genome shotgun (WGS) entry which is preliminary data.</text>
</comment>
<evidence type="ECO:0000259" key="2">
    <source>
        <dbReference type="Pfam" id="PF08378"/>
    </source>
</evidence>
<dbReference type="InterPro" id="IPR011528">
    <property type="entry name" value="NERD"/>
</dbReference>
<protein>
    <submittedName>
        <fullName evidence="3">ATP-binding domain-containing protein</fullName>
    </submittedName>
</protein>
<dbReference type="GO" id="GO:0005524">
    <property type="term" value="F:ATP binding"/>
    <property type="evidence" value="ECO:0007669"/>
    <property type="project" value="UniProtKB-KW"/>
</dbReference>
<dbReference type="EMBL" id="BAABLO010000004">
    <property type="protein sequence ID" value="GAA4717265.1"/>
    <property type="molecule type" value="Genomic_DNA"/>
</dbReference>
<keyword evidence="3" id="KW-0547">Nucleotide-binding</keyword>
<accession>A0ABP8XZ45</accession>
<evidence type="ECO:0000256" key="1">
    <source>
        <dbReference type="SAM" id="MobiDB-lite"/>
    </source>
</evidence>
<feature type="domain" description="NERD" evidence="2">
    <location>
        <begin position="16"/>
        <end position="113"/>
    </location>
</feature>
<dbReference type="Gene3D" id="3.40.50.300">
    <property type="entry name" value="P-loop containing nucleotide triphosphate hydrolases"/>
    <property type="match status" value="2"/>
</dbReference>
<dbReference type="RefSeq" id="WP_345501960.1">
    <property type="nucleotide sequence ID" value="NZ_BAABLO010000004.1"/>
</dbReference>
<dbReference type="SUPFAM" id="SSF52540">
    <property type="entry name" value="P-loop containing nucleoside triphosphate hydrolases"/>
    <property type="match status" value="1"/>
</dbReference>
<reference evidence="4" key="1">
    <citation type="journal article" date="2019" name="Int. J. Syst. Evol. Microbiol.">
        <title>The Global Catalogue of Microorganisms (GCM) 10K type strain sequencing project: providing services to taxonomists for standard genome sequencing and annotation.</title>
        <authorList>
            <consortium name="The Broad Institute Genomics Platform"/>
            <consortium name="The Broad Institute Genome Sequencing Center for Infectious Disease"/>
            <person name="Wu L."/>
            <person name="Ma J."/>
        </authorList>
    </citation>
    <scope>NUCLEOTIDE SEQUENCE [LARGE SCALE GENOMIC DNA]</scope>
    <source>
        <strain evidence="4">JCM 18961</strain>
    </source>
</reference>
<dbReference type="InterPro" id="IPR027417">
    <property type="entry name" value="P-loop_NTPase"/>
</dbReference>
<dbReference type="Pfam" id="PF08378">
    <property type="entry name" value="NERD"/>
    <property type="match status" value="1"/>
</dbReference>
<dbReference type="Proteomes" id="UP001500556">
    <property type="component" value="Unassembled WGS sequence"/>
</dbReference>